<feature type="region of interest" description="Disordered" evidence="3">
    <location>
        <begin position="196"/>
        <end position="239"/>
    </location>
</feature>
<feature type="region of interest" description="Disordered" evidence="3">
    <location>
        <begin position="107"/>
        <end position="178"/>
    </location>
</feature>
<feature type="region of interest" description="Disordered" evidence="3">
    <location>
        <begin position="566"/>
        <end position="695"/>
    </location>
</feature>
<evidence type="ECO:0000256" key="3">
    <source>
        <dbReference type="SAM" id="MobiDB-lite"/>
    </source>
</evidence>
<evidence type="ECO:0000313" key="7">
    <source>
        <dbReference type="Proteomes" id="UP001285441"/>
    </source>
</evidence>
<feature type="compositionally biased region" description="Low complexity" evidence="3">
    <location>
        <begin position="107"/>
        <end position="116"/>
    </location>
</feature>
<feature type="region of interest" description="Disordered" evidence="3">
    <location>
        <begin position="35"/>
        <end position="94"/>
    </location>
</feature>
<keyword evidence="4" id="KW-0812">Transmembrane</keyword>
<comment type="caution">
    <text evidence="6">The sequence shown here is derived from an EMBL/GenBank/DDBJ whole genome shotgun (WGS) entry which is preliminary data.</text>
</comment>
<dbReference type="AlphaFoldDB" id="A0AAE0U3L5"/>
<feature type="transmembrane region" description="Helical" evidence="4">
    <location>
        <begin position="243"/>
        <end position="264"/>
    </location>
</feature>
<dbReference type="Proteomes" id="UP001285441">
    <property type="component" value="Unassembled WGS sequence"/>
</dbReference>
<accession>A0AAE0U3L5</accession>
<feature type="region of interest" description="Disordered" evidence="3">
    <location>
        <begin position="451"/>
        <end position="472"/>
    </location>
</feature>
<proteinExistence type="predicted"/>
<dbReference type="Gene3D" id="2.30.30.40">
    <property type="entry name" value="SH3 Domains"/>
    <property type="match status" value="1"/>
</dbReference>
<dbReference type="InterPro" id="IPR001452">
    <property type="entry name" value="SH3_domain"/>
</dbReference>
<feature type="compositionally biased region" description="Low complexity" evidence="3">
    <location>
        <begin position="206"/>
        <end position="231"/>
    </location>
</feature>
<organism evidence="6 7">
    <name type="scientific">Podospora didyma</name>
    <dbReference type="NCBI Taxonomy" id="330526"/>
    <lineage>
        <taxon>Eukaryota</taxon>
        <taxon>Fungi</taxon>
        <taxon>Dikarya</taxon>
        <taxon>Ascomycota</taxon>
        <taxon>Pezizomycotina</taxon>
        <taxon>Sordariomycetes</taxon>
        <taxon>Sordariomycetidae</taxon>
        <taxon>Sordariales</taxon>
        <taxon>Podosporaceae</taxon>
        <taxon>Podospora</taxon>
    </lineage>
</organism>
<feature type="domain" description="SH3" evidence="5">
    <location>
        <begin position="512"/>
        <end position="573"/>
    </location>
</feature>
<evidence type="ECO:0000256" key="2">
    <source>
        <dbReference type="PROSITE-ProRule" id="PRU00192"/>
    </source>
</evidence>
<feature type="compositionally biased region" description="Polar residues" evidence="3">
    <location>
        <begin position="362"/>
        <end position="378"/>
    </location>
</feature>
<dbReference type="SMART" id="SM00326">
    <property type="entry name" value="SH3"/>
    <property type="match status" value="1"/>
</dbReference>
<feature type="compositionally biased region" description="Pro residues" evidence="3">
    <location>
        <begin position="75"/>
        <end position="85"/>
    </location>
</feature>
<keyword evidence="7" id="KW-1185">Reference proteome</keyword>
<protein>
    <recommendedName>
        <fullName evidence="5">SH3 domain-containing protein</fullName>
    </recommendedName>
</protein>
<dbReference type="PROSITE" id="PS50002">
    <property type="entry name" value="SH3"/>
    <property type="match status" value="1"/>
</dbReference>
<keyword evidence="4" id="KW-0472">Membrane</keyword>
<dbReference type="EMBL" id="JAULSW010000002">
    <property type="protein sequence ID" value="KAK3389632.1"/>
    <property type="molecule type" value="Genomic_DNA"/>
</dbReference>
<name>A0AAE0U3L5_9PEZI</name>
<feature type="compositionally biased region" description="Polar residues" evidence="3">
    <location>
        <begin position="152"/>
        <end position="166"/>
    </location>
</feature>
<feature type="compositionally biased region" description="Low complexity" evidence="3">
    <location>
        <begin position="659"/>
        <end position="668"/>
    </location>
</feature>
<evidence type="ECO:0000256" key="4">
    <source>
        <dbReference type="SAM" id="Phobius"/>
    </source>
</evidence>
<evidence type="ECO:0000259" key="5">
    <source>
        <dbReference type="PROSITE" id="PS50002"/>
    </source>
</evidence>
<evidence type="ECO:0000313" key="6">
    <source>
        <dbReference type="EMBL" id="KAK3389632.1"/>
    </source>
</evidence>
<reference evidence="6" key="2">
    <citation type="submission" date="2023-06" db="EMBL/GenBank/DDBJ databases">
        <authorList>
            <consortium name="Lawrence Berkeley National Laboratory"/>
            <person name="Haridas S."/>
            <person name="Hensen N."/>
            <person name="Bonometti L."/>
            <person name="Westerberg I."/>
            <person name="Brannstrom I.O."/>
            <person name="Guillou S."/>
            <person name="Cros-Aarteil S."/>
            <person name="Calhoun S."/>
            <person name="Kuo A."/>
            <person name="Mondo S."/>
            <person name="Pangilinan J."/>
            <person name="Riley R."/>
            <person name="LaButti K."/>
            <person name="Andreopoulos B."/>
            <person name="Lipzen A."/>
            <person name="Chen C."/>
            <person name="Yanf M."/>
            <person name="Daum C."/>
            <person name="Ng V."/>
            <person name="Clum A."/>
            <person name="Steindorff A."/>
            <person name="Ohm R."/>
            <person name="Martin F."/>
            <person name="Silar P."/>
            <person name="Natvig D."/>
            <person name="Lalanne C."/>
            <person name="Gautier V."/>
            <person name="Ament-velasquez S.L."/>
            <person name="Kruys A."/>
            <person name="Hutchinson M.I."/>
            <person name="Powell A.J."/>
            <person name="Barry K."/>
            <person name="Miller A.N."/>
            <person name="Grigoriev I.V."/>
            <person name="Debuchy R."/>
            <person name="Gladieux P."/>
            <person name="Thoren M.H."/>
            <person name="Johannesson H."/>
        </authorList>
    </citation>
    <scope>NUCLEOTIDE SEQUENCE</scope>
    <source>
        <strain evidence="6">CBS 232.78</strain>
    </source>
</reference>
<feature type="region of interest" description="Disordered" evidence="3">
    <location>
        <begin position="335"/>
        <end position="426"/>
    </location>
</feature>
<reference evidence="6" key="1">
    <citation type="journal article" date="2023" name="Mol. Phylogenet. Evol.">
        <title>Genome-scale phylogeny and comparative genomics of the fungal order Sordariales.</title>
        <authorList>
            <person name="Hensen N."/>
            <person name="Bonometti L."/>
            <person name="Westerberg I."/>
            <person name="Brannstrom I.O."/>
            <person name="Guillou S."/>
            <person name="Cros-Aarteil S."/>
            <person name="Calhoun S."/>
            <person name="Haridas S."/>
            <person name="Kuo A."/>
            <person name="Mondo S."/>
            <person name="Pangilinan J."/>
            <person name="Riley R."/>
            <person name="LaButti K."/>
            <person name="Andreopoulos B."/>
            <person name="Lipzen A."/>
            <person name="Chen C."/>
            <person name="Yan M."/>
            <person name="Daum C."/>
            <person name="Ng V."/>
            <person name="Clum A."/>
            <person name="Steindorff A."/>
            <person name="Ohm R.A."/>
            <person name="Martin F."/>
            <person name="Silar P."/>
            <person name="Natvig D.O."/>
            <person name="Lalanne C."/>
            <person name="Gautier V."/>
            <person name="Ament-Velasquez S.L."/>
            <person name="Kruys A."/>
            <person name="Hutchinson M.I."/>
            <person name="Powell A.J."/>
            <person name="Barry K."/>
            <person name="Miller A.N."/>
            <person name="Grigoriev I.V."/>
            <person name="Debuchy R."/>
            <person name="Gladieux P."/>
            <person name="Hiltunen Thoren M."/>
            <person name="Johannesson H."/>
        </authorList>
    </citation>
    <scope>NUCLEOTIDE SEQUENCE</scope>
    <source>
        <strain evidence="6">CBS 232.78</strain>
    </source>
</reference>
<sequence>MRLFNPHAAAAAPAIEGRQINVLWDRIVSSLASVGSDVLGPDVPTPEPSATKNDPPPVASTPAVNKPTPSTPGDKPTPTPTPPTVPATNAEVPPVVIRTTTRVVAQTSAAAAPAKETPIEQPKAQEQDTTVVVQAPTPSPSPSPSPVENLETDTNTTPVANVNTDPATPLPPAVVPSSGLSLPNTLDVAPTSVAGAPVATSRSSIATRTGAAKTSSATRSAVTTSSSAQSGGSNGETSAGAKAGIAIGVLAGILLAFVGAWFLFNRRKRRIAAARRRRRSPIDDDEKISPFADSAAIRTPTKAPRLSLRPVTQFLPNLGSSAPPERRASRGIALSLATPSVETTQNRGAGANSWERPVAGTALNNSRPGTSASLNPANPFNDAQRIPEDSSKDLPVSPVSSVAGDDYMTTAESTPEPVSPIGGDSVNSKTAAAVGGAAAGAVAAGAAGAALSRKGSMRKDHGKPLDLTMQPPMSTIPPSPTGTVFSMHSVAPGQQPGPSASAAAIAAAGGPPQSAVHRVQLDFRPTLEDEMGLVAGQLVRLLHEYDDGWALCIRLDRSQQGVVPRTCLSTRPVKPRPGPGAPRGPPVNPNRGPGHPSQRVMNGGQQGYPPNGQHQRPPQSRMPMQGQGYGRPHSPGGRPVSPYGVHPESPANRSHQQQGRPRSPHSSNGGRGPSPPGQGHMQRSASPVQAPGQAY</sequence>
<gene>
    <name evidence="6" type="ORF">B0H63DRAFT_102462</name>
</gene>
<keyword evidence="4" id="KW-1133">Transmembrane helix</keyword>
<feature type="compositionally biased region" description="Pro residues" evidence="3">
    <location>
        <begin position="575"/>
        <end position="588"/>
    </location>
</feature>
<keyword evidence="1 2" id="KW-0728">SH3 domain</keyword>
<dbReference type="SUPFAM" id="SSF50044">
    <property type="entry name" value="SH3-domain"/>
    <property type="match status" value="1"/>
</dbReference>
<evidence type="ECO:0000256" key="1">
    <source>
        <dbReference type="ARBA" id="ARBA00022443"/>
    </source>
</evidence>
<feature type="compositionally biased region" description="Polar residues" evidence="3">
    <location>
        <begin position="337"/>
        <end position="347"/>
    </location>
</feature>
<dbReference type="InterPro" id="IPR036028">
    <property type="entry name" value="SH3-like_dom_sf"/>
</dbReference>
<dbReference type="Pfam" id="PF14604">
    <property type="entry name" value="SH3_9"/>
    <property type="match status" value="1"/>
</dbReference>